<evidence type="ECO:0000313" key="2">
    <source>
        <dbReference type="Proteomes" id="UP000824120"/>
    </source>
</evidence>
<reference evidence="1 2" key="1">
    <citation type="submission" date="2020-09" db="EMBL/GenBank/DDBJ databases">
        <title>De no assembly of potato wild relative species, Solanum commersonii.</title>
        <authorList>
            <person name="Cho K."/>
        </authorList>
    </citation>
    <scope>NUCLEOTIDE SEQUENCE [LARGE SCALE GENOMIC DNA]</scope>
    <source>
        <strain evidence="1">LZ3.2</strain>
        <tissue evidence="1">Leaf</tissue>
    </source>
</reference>
<comment type="caution">
    <text evidence="1">The sequence shown here is derived from an EMBL/GenBank/DDBJ whole genome shotgun (WGS) entry which is preliminary data.</text>
</comment>
<keyword evidence="2" id="KW-1185">Reference proteome</keyword>
<evidence type="ECO:0000313" key="1">
    <source>
        <dbReference type="EMBL" id="KAG5629959.1"/>
    </source>
</evidence>
<dbReference type="AlphaFoldDB" id="A0A9J6B0R5"/>
<accession>A0A9J6B0R5</accession>
<protein>
    <recommendedName>
        <fullName evidence="3">Non-LTR retroelement reverse transcriptase</fullName>
    </recommendedName>
</protein>
<dbReference type="InterPro" id="IPR036691">
    <property type="entry name" value="Endo/exonu/phosph_ase_sf"/>
</dbReference>
<dbReference type="PANTHER" id="PTHR33710">
    <property type="entry name" value="BNAC02G09200D PROTEIN"/>
    <property type="match status" value="1"/>
</dbReference>
<sequence length="251" mass="29189">MYHCRKITIMGIIGPYRRDSANVMGGGGDFNTIMNEEGEIGRIANQGFKESKYTWWNGRTDEDCIFKWLDRVLCNDEMSNNFTEVEHITRSGSDHSPLLLKCSISNEGVIKEETFKEVVKQNWNTDFEGNPFIIFHHKLKRVKRALSQWSKDTFGNIFQEIVTLKTPSKFLKNSLRSYNGRKNSGSRRRVLNGSKMMREIQDSFILYSKEVEQQDKIAEMAVEFYKGQFTKGEESEDFDMLTEIPRMITSD</sequence>
<organism evidence="1 2">
    <name type="scientific">Solanum commersonii</name>
    <name type="common">Commerson's wild potato</name>
    <name type="synonym">Commerson's nightshade</name>
    <dbReference type="NCBI Taxonomy" id="4109"/>
    <lineage>
        <taxon>Eukaryota</taxon>
        <taxon>Viridiplantae</taxon>
        <taxon>Streptophyta</taxon>
        <taxon>Embryophyta</taxon>
        <taxon>Tracheophyta</taxon>
        <taxon>Spermatophyta</taxon>
        <taxon>Magnoliopsida</taxon>
        <taxon>eudicotyledons</taxon>
        <taxon>Gunneridae</taxon>
        <taxon>Pentapetalae</taxon>
        <taxon>asterids</taxon>
        <taxon>lamiids</taxon>
        <taxon>Solanales</taxon>
        <taxon>Solanaceae</taxon>
        <taxon>Solanoideae</taxon>
        <taxon>Solaneae</taxon>
        <taxon>Solanum</taxon>
    </lineage>
</organism>
<dbReference type="Gene3D" id="3.60.10.10">
    <property type="entry name" value="Endonuclease/exonuclease/phosphatase"/>
    <property type="match status" value="1"/>
</dbReference>
<proteinExistence type="predicted"/>
<dbReference type="PANTHER" id="PTHR33710:SF23">
    <property type="entry name" value="NON-LTR RETROELEMENT REVERSE TRANSCRIPTASE"/>
    <property type="match status" value="1"/>
</dbReference>
<evidence type="ECO:0008006" key="3">
    <source>
        <dbReference type="Google" id="ProtNLM"/>
    </source>
</evidence>
<dbReference type="SUPFAM" id="SSF56219">
    <property type="entry name" value="DNase I-like"/>
    <property type="match status" value="1"/>
</dbReference>
<dbReference type="OrthoDB" id="1113909at2759"/>
<dbReference type="Proteomes" id="UP000824120">
    <property type="component" value="Chromosome 1"/>
</dbReference>
<gene>
    <name evidence="1" type="ORF">H5410_001676</name>
</gene>
<dbReference type="EMBL" id="JACXVP010000001">
    <property type="protein sequence ID" value="KAG5629959.1"/>
    <property type="molecule type" value="Genomic_DNA"/>
</dbReference>
<name>A0A9J6B0R5_SOLCO</name>